<keyword evidence="9 15" id="KW-0378">Hydrolase</keyword>
<dbReference type="GO" id="GO:0046872">
    <property type="term" value="F:metal ion binding"/>
    <property type="evidence" value="ECO:0007669"/>
    <property type="project" value="UniProtKB-KW"/>
</dbReference>
<dbReference type="EC" id="3.2.2.31" evidence="4"/>
<reference evidence="15 16" key="1">
    <citation type="submission" date="2017-02" db="EMBL/GenBank/DDBJ databases">
        <authorList>
            <person name="Peterson S.W."/>
        </authorList>
    </citation>
    <scope>NUCLEOTIDE SEQUENCE [LARGE SCALE GENOMIC DNA]</scope>
    <source>
        <strain evidence="15 16">2B3F</strain>
    </source>
</reference>
<dbReference type="GO" id="GO:0006298">
    <property type="term" value="P:mismatch repair"/>
    <property type="evidence" value="ECO:0007669"/>
    <property type="project" value="TreeGrafter"/>
</dbReference>
<name>A0A1R4JE18_9MICC</name>
<evidence type="ECO:0000256" key="1">
    <source>
        <dbReference type="ARBA" id="ARBA00000843"/>
    </source>
</evidence>
<dbReference type="InterPro" id="IPR004035">
    <property type="entry name" value="Endouclease-III_FeS-bd_BS"/>
</dbReference>
<evidence type="ECO:0000256" key="9">
    <source>
        <dbReference type="ARBA" id="ARBA00022801"/>
    </source>
</evidence>
<evidence type="ECO:0000256" key="8">
    <source>
        <dbReference type="ARBA" id="ARBA00022763"/>
    </source>
</evidence>
<evidence type="ECO:0000256" key="12">
    <source>
        <dbReference type="ARBA" id="ARBA00023204"/>
    </source>
</evidence>
<dbReference type="GO" id="GO:0032357">
    <property type="term" value="F:oxidized purine DNA binding"/>
    <property type="evidence" value="ECO:0007669"/>
    <property type="project" value="TreeGrafter"/>
</dbReference>
<dbReference type="PANTHER" id="PTHR42944">
    <property type="entry name" value="ADENINE DNA GLYCOSYLASE"/>
    <property type="match status" value="1"/>
</dbReference>
<dbReference type="CDD" id="cd00056">
    <property type="entry name" value="ENDO3c"/>
    <property type="match status" value="1"/>
</dbReference>
<evidence type="ECO:0000313" key="16">
    <source>
        <dbReference type="Proteomes" id="UP000196230"/>
    </source>
</evidence>
<dbReference type="InterPro" id="IPR000445">
    <property type="entry name" value="HhH_motif"/>
</dbReference>
<dbReference type="Proteomes" id="UP000196230">
    <property type="component" value="Unassembled WGS sequence"/>
</dbReference>
<dbReference type="InterPro" id="IPR003651">
    <property type="entry name" value="Endonuclease3_FeS-loop_motif"/>
</dbReference>
<dbReference type="InterPro" id="IPR023170">
    <property type="entry name" value="HhH_base_excis_C"/>
</dbReference>
<evidence type="ECO:0000256" key="2">
    <source>
        <dbReference type="ARBA" id="ARBA00001966"/>
    </source>
</evidence>
<evidence type="ECO:0000256" key="4">
    <source>
        <dbReference type="ARBA" id="ARBA00012045"/>
    </source>
</evidence>
<evidence type="ECO:0000259" key="14">
    <source>
        <dbReference type="SMART" id="SM00478"/>
    </source>
</evidence>
<keyword evidence="10" id="KW-0408">Iron</keyword>
<comment type="similarity">
    <text evidence="3">Belongs to the Nth/MutY family.</text>
</comment>
<dbReference type="Pfam" id="PF10576">
    <property type="entry name" value="EndIII_4Fe-2S"/>
    <property type="match status" value="1"/>
</dbReference>
<dbReference type="PROSITE" id="PS00764">
    <property type="entry name" value="ENDONUCLEASE_III_1"/>
    <property type="match status" value="1"/>
</dbReference>
<sequence>MDAMPEVAELTPAAQDRLHTAVLDWFDVHARDLPWRSADCSPWGVMVSEIMLQQTPVVRVLPRWRDWMQRWPCPADLAEASTAEVLTAWDRLGYPRRALRLQQAAAAMVDRHGGKVPADPAALRALPGVGEYTAAAVASFAFGIPETVVDTNVRRVLTRAVRGQGLPPKTLTRAEMRDAHALMPADRTRANRWNAAVMELGALVCTARSPRCDDCPLLEQCAWVSAGRPEPEHTPRGQDWAGTDRQLRGAVMAVVREAGRVEVGAVRQAVAGTRRLGTHVPDEAQWTRCLAGLLDDGLLLERDGAYSFPD</sequence>
<dbReference type="PROSITE" id="PS01155">
    <property type="entry name" value="ENDONUCLEASE_III_2"/>
    <property type="match status" value="1"/>
</dbReference>
<evidence type="ECO:0000256" key="13">
    <source>
        <dbReference type="ARBA" id="ARBA00023295"/>
    </source>
</evidence>
<dbReference type="InterPro" id="IPR011257">
    <property type="entry name" value="DNA_glycosylase"/>
</dbReference>
<evidence type="ECO:0000256" key="6">
    <source>
        <dbReference type="ARBA" id="ARBA00022485"/>
    </source>
</evidence>
<keyword evidence="12" id="KW-0234">DNA repair</keyword>
<comment type="cofactor">
    <cofactor evidence="2">
        <name>[4Fe-4S] cluster</name>
        <dbReference type="ChEBI" id="CHEBI:49883"/>
    </cofactor>
</comment>
<comment type="catalytic activity">
    <reaction evidence="1">
        <text>Hydrolyzes free adenine bases from 7,8-dihydro-8-oxoguanine:adenine mismatched double-stranded DNA, leaving an apurinic site.</text>
        <dbReference type="EC" id="3.2.2.31"/>
    </reaction>
</comment>
<dbReference type="SUPFAM" id="SSF48150">
    <property type="entry name" value="DNA-glycosylase"/>
    <property type="match status" value="1"/>
</dbReference>
<dbReference type="FunFam" id="1.10.340.30:FF:000003">
    <property type="entry name" value="A/G-specific adenine glycosylase"/>
    <property type="match status" value="1"/>
</dbReference>
<feature type="domain" description="HhH-GPD" evidence="14">
    <location>
        <begin position="51"/>
        <end position="203"/>
    </location>
</feature>
<protein>
    <recommendedName>
        <fullName evidence="5">Adenine DNA glycosylase</fullName>
        <ecNumber evidence="4">3.2.2.31</ecNumber>
    </recommendedName>
</protein>
<organism evidence="15 16">
    <name type="scientific">Micrococcus lylae</name>
    <dbReference type="NCBI Taxonomy" id="1273"/>
    <lineage>
        <taxon>Bacteria</taxon>
        <taxon>Bacillati</taxon>
        <taxon>Actinomycetota</taxon>
        <taxon>Actinomycetes</taxon>
        <taxon>Micrococcales</taxon>
        <taxon>Micrococcaceae</taxon>
        <taxon>Micrococcus</taxon>
    </lineage>
</organism>
<keyword evidence="7" id="KW-0479">Metal-binding</keyword>
<accession>A0A1R4JE18</accession>
<keyword evidence="8" id="KW-0227">DNA damage</keyword>
<dbReference type="EMBL" id="FUKP01000056">
    <property type="protein sequence ID" value="SJN30184.1"/>
    <property type="molecule type" value="Genomic_DNA"/>
</dbReference>
<evidence type="ECO:0000256" key="11">
    <source>
        <dbReference type="ARBA" id="ARBA00023014"/>
    </source>
</evidence>
<evidence type="ECO:0000256" key="5">
    <source>
        <dbReference type="ARBA" id="ARBA00022023"/>
    </source>
</evidence>
<evidence type="ECO:0000256" key="7">
    <source>
        <dbReference type="ARBA" id="ARBA00022723"/>
    </source>
</evidence>
<dbReference type="PANTHER" id="PTHR42944:SF1">
    <property type="entry name" value="ADENINE DNA GLYCOSYLASE"/>
    <property type="match status" value="1"/>
</dbReference>
<dbReference type="SMART" id="SM00478">
    <property type="entry name" value="ENDO3c"/>
    <property type="match status" value="1"/>
</dbReference>
<dbReference type="InterPro" id="IPR004036">
    <property type="entry name" value="Endonuclease-III-like_CS2"/>
</dbReference>
<dbReference type="GO" id="GO:0000701">
    <property type="term" value="F:purine-specific mismatch base pair DNA N-glycosylase activity"/>
    <property type="evidence" value="ECO:0007669"/>
    <property type="project" value="UniProtKB-EC"/>
</dbReference>
<keyword evidence="11" id="KW-0411">Iron-sulfur</keyword>
<dbReference type="GO" id="GO:0035485">
    <property type="term" value="F:adenine/guanine mispair binding"/>
    <property type="evidence" value="ECO:0007669"/>
    <property type="project" value="TreeGrafter"/>
</dbReference>
<dbReference type="Pfam" id="PF00633">
    <property type="entry name" value="HHH"/>
    <property type="match status" value="1"/>
</dbReference>
<dbReference type="Gene3D" id="1.10.340.30">
    <property type="entry name" value="Hypothetical protein, domain 2"/>
    <property type="match status" value="1"/>
</dbReference>
<proteinExistence type="inferred from homology"/>
<evidence type="ECO:0000256" key="10">
    <source>
        <dbReference type="ARBA" id="ARBA00023004"/>
    </source>
</evidence>
<keyword evidence="13 15" id="KW-0326">Glycosidase</keyword>
<keyword evidence="6" id="KW-0004">4Fe-4S</keyword>
<dbReference type="GO" id="GO:0034039">
    <property type="term" value="F:8-oxo-7,8-dihydroguanine DNA N-glycosylase activity"/>
    <property type="evidence" value="ECO:0007669"/>
    <property type="project" value="TreeGrafter"/>
</dbReference>
<dbReference type="InterPro" id="IPR044298">
    <property type="entry name" value="MIG/MutY"/>
</dbReference>
<evidence type="ECO:0000313" key="15">
    <source>
        <dbReference type="EMBL" id="SJN30184.1"/>
    </source>
</evidence>
<evidence type="ECO:0000256" key="3">
    <source>
        <dbReference type="ARBA" id="ARBA00008343"/>
    </source>
</evidence>
<dbReference type="GO" id="GO:0006284">
    <property type="term" value="P:base-excision repair"/>
    <property type="evidence" value="ECO:0007669"/>
    <property type="project" value="InterPro"/>
</dbReference>
<dbReference type="Gene3D" id="1.10.1670.10">
    <property type="entry name" value="Helix-hairpin-Helix base-excision DNA repair enzymes (C-terminal)"/>
    <property type="match status" value="1"/>
</dbReference>
<dbReference type="AlphaFoldDB" id="A0A1R4JE18"/>
<gene>
    <name evidence="15" type="ORF">FM125_07940</name>
</gene>
<dbReference type="SMART" id="SM00525">
    <property type="entry name" value="FES"/>
    <property type="match status" value="1"/>
</dbReference>
<dbReference type="GO" id="GO:0051539">
    <property type="term" value="F:4 iron, 4 sulfur cluster binding"/>
    <property type="evidence" value="ECO:0007669"/>
    <property type="project" value="UniProtKB-KW"/>
</dbReference>
<dbReference type="InterPro" id="IPR003265">
    <property type="entry name" value="HhH-GPD_domain"/>
</dbReference>
<dbReference type="Pfam" id="PF00730">
    <property type="entry name" value="HhH-GPD"/>
    <property type="match status" value="1"/>
</dbReference>